<accession>A0A955IW01</accession>
<name>A0A955IW01_UNCKA</name>
<dbReference type="Proteomes" id="UP000714817">
    <property type="component" value="Unassembled WGS sequence"/>
</dbReference>
<dbReference type="EMBL" id="JAGQNY010000005">
    <property type="protein sequence ID" value="MCA9302011.1"/>
    <property type="molecule type" value="Genomic_DNA"/>
</dbReference>
<reference evidence="1" key="2">
    <citation type="journal article" date="2021" name="Microbiome">
        <title>Successional dynamics and alternative stable states in a saline activated sludge microbial community over 9 years.</title>
        <authorList>
            <person name="Wang Y."/>
            <person name="Ye J."/>
            <person name="Ju F."/>
            <person name="Liu L."/>
            <person name="Boyd J.A."/>
            <person name="Deng Y."/>
            <person name="Parks D.H."/>
            <person name="Jiang X."/>
            <person name="Yin X."/>
            <person name="Woodcroft B.J."/>
            <person name="Tyson G.W."/>
            <person name="Hugenholtz P."/>
            <person name="Polz M.F."/>
            <person name="Zhang T."/>
        </authorList>
    </citation>
    <scope>NUCLEOTIDE SEQUENCE</scope>
    <source>
        <strain evidence="1">HKST-UBA80</strain>
    </source>
</reference>
<dbReference type="AlphaFoldDB" id="A0A955IW01"/>
<evidence type="ECO:0000313" key="1">
    <source>
        <dbReference type="EMBL" id="MCA9302011.1"/>
    </source>
</evidence>
<proteinExistence type="predicted"/>
<organism evidence="1 2">
    <name type="scientific">candidate division WWE3 bacterium</name>
    <dbReference type="NCBI Taxonomy" id="2053526"/>
    <lineage>
        <taxon>Bacteria</taxon>
        <taxon>Katanobacteria</taxon>
    </lineage>
</organism>
<protein>
    <recommendedName>
        <fullName evidence="3">Tetratricopeptide repeat protein</fullName>
    </recommendedName>
</protein>
<evidence type="ECO:0000313" key="2">
    <source>
        <dbReference type="Proteomes" id="UP000714817"/>
    </source>
</evidence>
<comment type="caution">
    <text evidence="1">The sequence shown here is derived from an EMBL/GenBank/DDBJ whole genome shotgun (WGS) entry which is preliminary data.</text>
</comment>
<sequence length="310" mass="34994">MALNNNEIRKKELEVYNLYLQKTGLSPATIKKLELSPEDVAKIITKMTSADSTLRLFTNAKKETRDNYLKQSVTIREQGFIMVALTMLDAVQAWDIANKYAKGIRETNDHKKIAYTLLADREKTNKGKLKYLTEASKCLEEALKATEGESISILKVHQASLNYDLALLHDTKSKEKKLKTALKMVDEALKTLPGSQAHRAWPLPIKAKILIELKLYDKALKVLQEAESCIYYGYEEEQNKNKQADMVLSVWTTGIALQMALLHIKTNKNTTARIYLSAVINCPDAAGVLANRKLQAKNLLKKLEEPSKEN</sequence>
<reference evidence="1" key="1">
    <citation type="submission" date="2020-04" db="EMBL/GenBank/DDBJ databases">
        <authorList>
            <person name="Zhang T."/>
        </authorList>
    </citation>
    <scope>NUCLEOTIDE SEQUENCE</scope>
    <source>
        <strain evidence="1">HKST-UBA80</strain>
    </source>
</reference>
<evidence type="ECO:0008006" key="3">
    <source>
        <dbReference type="Google" id="ProtNLM"/>
    </source>
</evidence>
<gene>
    <name evidence="1" type="ORF">KDA10_01425</name>
</gene>
<dbReference type="SUPFAM" id="SSF48452">
    <property type="entry name" value="TPR-like"/>
    <property type="match status" value="1"/>
</dbReference>
<dbReference type="InterPro" id="IPR011990">
    <property type="entry name" value="TPR-like_helical_dom_sf"/>
</dbReference>